<name>A0ABN9RJC5_9DINO</name>
<comment type="caution">
    <text evidence="2">The sequence shown here is derived from an EMBL/GenBank/DDBJ whole genome shotgun (WGS) entry which is preliminary data.</text>
</comment>
<protein>
    <recommendedName>
        <fullName evidence="1">Mei2-like C-terminal RNA recognition motif domain-containing protein</fullName>
    </recommendedName>
</protein>
<keyword evidence="3" id="KW-1185">Reference proteome</keyword>
<evidence type="ECO:0000259" key="1">
    <source>
        <dbReference type="Pfam" id="PF04059"/>
    </source>
</evidence>
<dbReference type="Pfam" id="PF04059">
    <property type="entry name" value="RRM_2"/>
    <property type="match status" value="1"/>
</dbReference>
<proteinExistence type="predicted"/>
<sequence>MVACWAPAAVEESLEHQRDDPEWSSNVVTVMMRRIPRHFTQQCLMREVIERGFEGLFDFLYLPWDLKKNQNVGYGFIRLALPRIALIFRDAFDGAHLGAGASGPKETPLRVHPASLQGYQANYHHFVNTKTGQKQDPLSSPLFFPGSGENALSTFQGPIQSARARM</sequence>
<gene>
    <name evidence="2" type="ORF">PCOR1329_LOCUS21059</name>
</gene>
<dbReference type="InterPro" id="IPR007201">
    <property type="entry name" value="Mei2-like_Rrm_C"/>
</dbReference>
<feature type="domain" description="Mei2-like C-terminal RNA recognition motif" evidence="1">
    <location>
        <begin position="28"/>
        <end position="98"/>
    </location>
</feature>
<evidence type="ECO:0000313" key="3">
    <source>
        <dbReference type="Proteomes" id="UP001189429"/>
    </source>
</evidence>
<reference evidence="2" key="1">
    <citation type="submission" date="2023-10" db="EMBL/GenBank/DDBJ databases">
        <authorList>
            <person name="Chen Y."/>
            <person name="Shah S."/>
            <person name="Dougan E. K."/>
            <person name="Thang M."/>
            <person name="Chan C."/>
        </authorList>
    </citation>
    <scope>NUCLEOTIDE SEQUENCE [LARGE SCALE GENOMIC DNA]</scope>
</reference>
<dbReference type="EMBL" id="CAUYUJ010006886">
    <property type="protein sequence ID" value="CAK0818941.1"/>
    <property type="molecule type" value="Genomic_DNA"/>
</dbReference>
<organism evidence="2 3">
    <name type="scientific">Prorocentrum cordatum</name>
    <dbReference type="NCBI Taxonomy" id="2364126"/>
    <lineage>
        <taxon>Eukaryota</taxon>
        <taxon>Sar</taxon>
        <taxon>Alveolata</taxon>
        <taxon>Dinophyceae</taxon>
        <taxon>Prorocentrales</taxon>
        <taxon>Prorocentraceae</taxon>
        <taxon>Prorocentrum</taxon>
    </lineage>
</organism>
<evidence type="ECO:0000313" key="2">
    <source>
        <dbReference type="EMBL" id="CAK0818941.1"/>
    </source>
</evidence>
<dbReference type="Proteomes" id="UP001189429">
    <property type="component" value="Unassembled WGS sequence"/>
</dbReference>
<accession>A0ABN9RJC5</accession>